<dbReference type="GO" id="GO:0005879">
    <property type="term" value="C:axonemal microtubule"/>
    <property type="evidence" value="ECO:0007669"/>
    <property type="project" value="TreeGrafter"/>
</dbReference>
<evidence type="ECO:0000313" key="4">
    <source>
        <dbReference type="RefSeq" id="XP_034231283.1"/>
    </source>
</evidence>
<protein>
    <submittedName>
        <fullName evidence="4">Uncharacterized protein LOC117639578 isoform X1</fullName>
    </submittedName>
</protein>
<dbReference type="PANTHER" id="PTHR31516:SF17">
    <property type="entry name" value="STABILIZER OF AXONEMAL MICROTUBULES 2"/>
    <property type="match status" value="1"/>
</dbReference>
<reference evidence="4" key="1">
    <citation type="submission" date="2025-08" db="UniProtKB">
        <authorList>
            <consortium name="RefSeq"/>
        </authorList>
    </citation>
    <scope>IDENTIFICATION</scope>
    <source>
        <tissue evidence="4">Total insect</tissue>
    </source>
</reference>
<dbReference type="OrthoDB" id="365640at2759"/>
<feature type="region of interest" description="Disordered" evidence="2">
    <location>
        <begin position="467"/>
        <end position="491"/>
    </location>
</feature>
<dbReference type="GO" id="GO:0036126">
    <property type="term" value="C:sperm flagellum"/>
    <property type="evidence" value="ECO:0007669"/>
    <property type="project" value="TreeGrafter"/>
</dbReference>
<evidence type="ECO:0000256" key="2">
    <source>
        <dbReference type="SAM" id="MobiDB-lite"/>
    </source>
</evidence>
<dbReference type="GO" id="GO:0005814">
    <property type="term" value="C:centriole"/>
    <property type="evidence" value="ECO:0007669"/>
    <property type="project" value="TreeGrafter"/>
</dbReference>
<dbReference type="InterPro" id="IPR033336">
    <property type="entry name" value="SAXO1/2"/>
</dbReference>
<dbReference type="GO" id="GO:0036064">
    <property type="term" value="C:ciliary basal body"/>
    <property type="evidence" value="ECO:0007669"/>
    <property type="project" value="TreeGrafter"/>
</dbReference>
<sequence length="527" mass="57663">MRPCLAMNGTTVYNTSFMNICDDARRCAYKRPDHGDLISMGASNDGLSCYGASYEPTEAHVNIRRPDPSKPEDNLRTGVGDVSGATINKMSFPGWPGVAPPMSIAPPPSILAMRGPMARVTTTRHDYTAKGAEKPPIIVPEGEIKISCKPLEANTTAQMSFQEPDYSKFAPSQSYRPRQEYHPPEGAVTGDTVCRMSYKPVPLAPKEDYPWAAKKKYAPPDTSMEGQTVYNQRSVRSRLLDSEWRSQCLREVFVSSFMNICDDARRCAYKRPDHGDLISMGASNDGLSCYGASYEPTEAHVNIRRPDPSKPEDNLRTGVGDVSGATINKMSFPGWPGVAPPMSIAPPPSILAMRGPMARVTTTRHDYTAKGAEKPPIIVPEGEIKISCKPLEDKTTAGMSFVEPDLSRFERQKSYAPARRYNPSQAPFDSTTVARLSFTGEQPEGPLIIASRNRPPMPPLSEEERAKVCSPVPSPPCTPKPTSPGAAMQPWAPAPVVCPPRREFEICRPQQGAGIQGVPNVKDFYSK</sequence>
<accession>A0A6P8XW90</accession>
<comment type="similarity">
    <text evidence="1">Belongs to the FAM154 family.</text>
</comment>
<organism evidence="4">
    <name type="scientific">Thrips palmi</name>
    <name type="common">Melon thrips</name>
    <dbReference type="NCBI Taxonomy" id="161013"/>
    <lineage>
        <taxon>Eukaryota</taxon>
        <taxon>Metazoa</taxon>
        <taxon>Ecdysozoa</taxon>
        <taxon>Arthropoda</taxon>
        <taxon>Hexapoda</taxon>
        <taxon>Insecta</taxon>
        <taxon>Pterygota</taxon>
        <taxon>Neoptera</taxon>
        <taxon>Paraneoptera</taxon>
        <taxon>Thysanoptera</taxon>
        <taxon>Terebrantia</taxon>
        <taxon>Thripoidea</taxon>
        <taxon>Thripidae</taxon>
        <taxon>Thrips</taxon>
    </lineage>
</organism>
<dbReference type="RefSeq" id="XP_034231283.1">
    <property type="nucleotide sequence ID" value="XM_034375392.1"/>
</dbReference>
<proteinExistence type="inferred from homology"/>
<dbReference type="GO" id="GO:0008017">
    <property type="term" value="F:microtubule binding"/>
    <property type="evidence" value="ECO:0007669"/>
    <property type="project" value="InterPro"/>
</dbReference>
<keyword evidence="3" id="KW-1185">Reference proteome</keyword>
<feature type="compositionally biased region" description="Pro residues" evidence="2">
    <location>
        <begin position="472"/>
        <end position="482"/>
    </location>
</feature>
<dbReference type="AlphaFoldDB" id="A0A6P8XW90"/>
<dbReference type="KEGG" id="tpal:117639578"/>
<gene>
    <name evidence="4" type="primary">LOC117639578</name>
</gene>
<evidence type="ECO:0000256" key="1">
    <source>
        <dbReference type="ARBA" id="ARBA00008738"/>
    </source>
</evidence>
<dbReference type="InParanoid" id="A0A6P8XW90"/>
<dbReference type="GeneID" id="117639578"/>
<dbReference type="PANTHER" id="PTHR31516">
    <property type="entry name" value="STABILIZER OF AXONEMAL MICROTUBULES 2"/>
    <property type="match status" value="1"/>
</dbReference>
<name>A0A6P8XW90_THRPL</name>
<dbReference type="Proteomes" id="UP000515158">
    <property type="component" value="Unplaced"/>
</dbReference>
<evidence type="ECO:0000313" key="3">
    <source>
        <dbReference type="Proteomes" id="UP000515158"/>
    </source>
</evidence>